<dbReference type="GO" id="GO:0070475">
    <property type="term" value="P:rRNA base methylation"/>
    <property type="evidence" value="ECO:0007669"/>
    <property type="project" value="TreeGrafter"/>
</dbReference>
<dbReference type="PROSITE" id="PS51687">
    <property type="entry name" value="SAM_MT_RNA_M5U"/>
    <property type="match status" value="1"/>
</dbReference>
<evidence type="ECO:0000256" key="6">
    <source>
        <dbReference type="SAM" id="MobiDB-lite"/>
    </source>
</evidence>
<dbReference type="EMBL" id="AP022829">
    <property type="protein sequence ID" value="BCA88839.1"/>
    <property type="molecule type" value="Genomic_DNA"/>
</dbReference>
<evidence type="ECO:0000256" key="5">
    <source>
        <dbReference type="PROSITE-ProRule" id="PRU10015"/>
    </source>
</evidence>
<feature type="compositionally biased region" description="Low complexity" evidence="6">
    <location>
        <begin position="22"/>
        <end position="42"/>
    </location>
</feature>
<comment type="similarity">
    <text evidence="4">Belongs to the class I-like SAM-binding methyltransferase superfamily. RNA M5U methyltransferase family.</text>
</comment>
<evidence type="ECO:0000259" key="7">
    <source>
        <dbReference type="PROSITE" id="PS50926"/>
    </source>
</evidence>
<dbReference type="PANTHER" id="PTHR11061">
    <property type="entry name" value="RNA M5U METHYLTRANSFERASE"/>
    <property type="match status" value="1"/>
</dbReference>
<dbReference type="SUPFAM" id="SSF50249">
    <property type="entry name" value="Nucleic acid-binding proteins"/>
    <property type="match status" value="1"/>
</dbReference>
<feature type="binding site" evidence="4">
    <location>
        <position position="316"/>
    </location>
    <ligand>
        <name>S-adenosyl-L-methionine</name>
        <dbReference type="ChEBI" id="CHEBI:59789"/>
    </ligand>
</feature>
<feature type="binding site" evidence="4">
    <location>
        <position position="366"/>
    </location>
    <ligand>
        <name>S-adenosyl-L-methionine</name>
        <dbReference type="ChEBI" id="CHEBI:59789"/>
    </ligand>
</feature>
<dbReference type="PROSITE" id="PS01231">
    <property type="entry name" value="TRMA_2"/>
    <property type="match status" value="1"/>
</dbReference>
<proteinExistence type="inferred from homology"/>
<evidence type="ECO:0000256" key="1">
    <source>
        <dbReference type="ARBA" id="ARBA00022603"/>
    </source>
</evidence>
<dbReference type="Gene3D" id="2.40.50.1070">
    <property type="match status" value="1"/>
</dbReference>
<dbReference type="Pfam" id="PF01938">
    <property type="entry name" value="TRAM"/>
    <property type="match status" value="1"/>
</dbReference>
<feature type="active site" evidence="5">
    <location>
        <position position="436"/>
    </location>
</feature>
<accession>A0A6F8SKW9</accession>
<dbReference type="PROSITE" id="PS01230">
    <property type="entry name" value="TRMA_1"/>
    <property type="match status" value="1"/>
</dbReference>
<dbReference type="InterPro" id="IPR010280">
    <property type="entry name" value="U5_MeTrfase_fam"/>
</dbReference>
<dbReference type="Gene3D" id="3.40.50.150">
    <property type="entry name" value="Vaccinia Virus protein VP39"/>
    <property type="match status" value="1"/>
</dbReference>
<protein>
    <submittedName>
        <fullName evidence="8">Putative RNA methyltransferase</fullName>
    </submittedName>
</protein>
<dbReference type="InterPro" id="IPR012340">
    <property type="entry name" value="NA-bd_OB-fold"/>
</dbReference>
<dbReference type="PROSITE" id="PS50926">
    <property type="entry name" value="TRAM"/>
    <property type="match status" value="1"/>
</dbReference>
<dbReference type="Proteomes" id="UP000501727">
    <property type="component" value="Chromosome"/>
</dbReference>
<feature type="active site" description="Nucleophile" evidence="4">
    <location>
        <position position="436"/>
    </location>
</feature>
<name>A0A6F8SKW9_9ACTN</name>
<reference evidence="9" key="1">
    <citation type="journal article" date="2020" name="Microbiol. Resour. Announc.">
        <title>Complete Genome Sequence of Adlercreutzia sp. Strain 8CFCBH1, a Potent Producer of Equol, Isolated from Healthy Japanese Feces.</title>
        <authorList>
            <person name="Ogata Y."/>
            <person name="Sakamoto M."/>
            <person name="Ohkuma M."/>
            <person name="Hattori M."/>
            <person name="Suda W."/>
        </authorList>
    </citation>
    <scope>NUCLEOTIDE SEQUENCE [LARGE SCALE GENOMIC DNA]</scope>
    <source>
        <strain evidence="9">8CFCBH1</strain>
    </source>
</reference>
<dbReference type="CDD" id="cd02440">
    <property type="entry name" value="AdoMet_MTases"/>
    <property type="match status" value="1"/>
</dbReference>
<keyword evidence="1 4" id="KW-0489">Methyltransferase</keyword>
<dbReference type="GO" id="GO:0070041">
    <property type="term" value="F:rRNA (uridine-C5-)-methyltransferase activity"/>
    <property type="evidence" value="ECO:0007669"/>
    <property type="project" value="TreeGrafter"/>
</dbReference>
<dbReference type="InterPro" id="IPR030391">
    <property type="entry name" value="MeTrfase_TrmA_CS"/>
</dbReference>
<feature type="compositionally biased region" description="Polar residues" evidence="6">
    <location>
        <begin position="1"/>
        <end position="13"/>
    </location>
</feature>
<reference evidence="9" key="2">
    <citation type="submission" date="2020-03" db="EMBL/GenBank/DDBJ databases">
        <title>Complete Genome Sequence of Adlercreutzia sp. strain 8CFCBH1 Producing Equol, Isolated from Healthy Japanese Feces.</title>
        <authorList>
            <person name="Ogata Y."/>
            <person name="Sakamoto M."/>
            <person name="Ohkuma M."/>
            <person name="Hattori M."/>
            <person name="Suda W."/>
        </authorList>
    </citation>
    <scope>NUCLEOTIDE SEQUENCE [LARGE SCALE GENOMIC DNA]</scope>
    <source>
        <strain evidence="9">8CFCBH1</strain>
    </source>
</reference>
<organism evidence="8 9">
    <name type="scientific">Adlercreutzia hattorii</name>
    <dbReference type="NCBI Taxonomy" id="2707299"/>
    <lineage>
        <taxon>Bacteria</taxon>
        <taxon>Bacillati</taxon>
        <taxon>Actinomycetota</taxon>
        <taxon>Coriobacteriia</taxon>
        <taxon>Eggerthellales</taxon>
        <taxon>Eggerthellaceae</taxon>
        <taxon>Adlercreutzia</taxon>
    </lineage>
</organism>
<keyword evidence="3 4" id="KW-0949">S-adenosyl-L-methionine</keyword>
<dbReference type="KEGG" id="ahat:ADCFC_14580"/>
<feature type="domain" description="TRAM" evidence="7">
    <location>
        <begin position="38"/>
        <end position="98"/>
    </location>
</feature>
<dbReference type="SUPFAM" id="SSF53335">
    <property type="entry name" value="S-adenosyl-L-methionine-dependent methyltransferases"/>
    <property type="match status" value="1"/>
</dbReference>
<evidence type="ECO:0000313" key="8">
    <source>
        <dbReference type="EMBL" id="BCA88839.1"/>
    </source>
</evidence>
<feature type="region of interest" description="Disordered" evidence="6">
    <location>
        <begin position="1"/>
        <end position="42"/>
    </location>
</feature>
<feature type="binding site" evidence="4">
    <location>
        <position position="345"/>
    </location>
    <ligand>
        <name>S-adenosyl-L-methionine</name>
        <dbReference type="ChEBI" id="CHEBI:59789"/>
    </ligand>
</feature>
<keyword evidence="2 4" id="KW-0808">Transferase</keyword>
<gene>
    <name evidence="8" type="ORF">ADCFC_13370</name>
</gene>
<dbReference type="InterPro" id="IPR029063">
    <property type="entry name" value="SAM-dependent_MTases_sf"/>
</dbReference>
<evidence type="ECO:0000256" key="2">
    <source>
        <dbReference type="ARBA" id="ARBA00022679"/>
    </source>
</evidence>
<dbReference type="AlphaFoldDB" id="A0A6F8SKW9"/>
<evidence type="ECO:0000256" key="4">
    <source>
        <dbReference type="PROSITE-ProRule" id="PRU01024"/>
    </source>
</evidence>
<dbReference type="RefSeq" id="WP_315969921.1">
    <property type="nucleotide sequence ID" value="NZ_AP022829.1"/>
</dbReference>
<evidence type="ECO:0000313" key="9">
    <source>
        <dbReference type="Proteomes" id="UP000501727"/>
    </source>
</evidence>
<feature type="binding site" evidence="4">
    <location>
        <position position="409"/>
    </location>
    <ligand>
        <name>S-adenosyl-L-methionine</name>
        <dbReference type="ChEBI" id="CHEBI:59789"/>
    </ligand>
</feature>
<sequence>MIDTSTRNDNAASDRSVDTAKAQDAAAPEVATAPASAPCASGAPGEVVPIERMSFGSAAVGHLSDGKTVFVEGAVPGDVARVELTEEKPRFARGRAAEILEASPDRVAPPCAAGCGGCPWAPLAYEAQLVAKRANVVDALVRTAHMDAARAEALVGSCVPSKRQWGYRNKLELSCGADGAGRLILGMRPEGGADVVSLDACPLAHRNIEGAPKALRGALRYLSGGSDLGLFRVGVRGSLRTRDVEIALWTTPGPFPRAAAAKTLASALKNTSVVRVVADPGRARKVKKVEAISGKGCWEEEVAESRLLLSAPSFAQVNTAQAEKLVELVLAGLEVEAGDYVADLYAGAGTFTLPLARAGAEVVAVESAGSSVRDLRRNAERAGADIDIIGGDAARELPELGELDAFVVDPPRAGLAEGVVASIAAASPRRVAYVSCDASTWARDAARFEQEGYRLIRATPVDLFPQTYHVEVVSIFERSGS</sequence>
<dbReference type="PANTHER" id="PTHR11061:SF30">
    <property type="entry name" value="TRNA (URACIL(54)-C(5))-METHYLTRANSFERASE"/>
    <property type="match status" value="1"/>
</dbReference>
<dbReference type="NCBIfam" id="TIGR00479">
    <property type="entry name" value="rumA"/>
    <property type="match status" value="1"/>
</dbReference>
<dbReference type="Gene3D" id="2.40.50.140">
    <property type="entry name" value="Nucleic acid-binding proteins"/>
    <property type="match status" value="1"/>
</dbReference>
<dbReference type="InterPro" id="IPR030390">
    <property type="entry name" value="MeTrfase_TrmA_AS"/>
</dbReference>
<dbReference type="InterPro" id="IPR002792">
    <property type="entry name" value="TRAM_dom"/>
</dbReference>
<dbReference type="Pfam" id="PF05958">
    <property type="entry name" value="tRNA_U5-meth_tr"/>
    <property type="match status" value="1"/>
</dbReference>
<keyword evidence="9" id="KW-1185">Reference proteome</keyword>
<evidence type="ECO:0000256" key="3">
    <source>
        <dbReference type="ARBA" id="ARBA00022691"/>
    </source>
</evidence>